<dbReference type="OrthoDB" id="3268959at2"/>
<reference evidence="7 8" key="1">
    <citation type="submission" date="2018-12" db="EMBL/GenBank/DDBJ databases">
        <authorList>
            <person name="Li F."/>
        </authorList>
    </citation>
    <scope>NUCLEOTIDE SEQUENCE [LARGE SCALE GENOMIC DNA]</scope>
    <source>
        <strain evidence="7 8">8H24J-4-2</strain>
    </source>
</reference>
<feature type="transmembrane region" description="Helical" evidence="5">
    <location>
        <begin position="214"/>
        <end position="235"/>
    </location>
</feature>
<dbReference type="PANTHER" id="PTHR43471">
    <property type="entry name" value="ABC TRANSPORTER PERMEASE"/>
    <property type="match status" value="1"/>
</dbReference>
<dbReference type="Proteomes" id="UP000288603">
    <property type="component" value="Unassembled WGS sequence"/>
</dbReference>
<dbReference type="GO" id="GO:0140359">
    <property type="term" value="F:ABC-type transporter activity"/>
    <property type="evidence" value="ECO:0007669"/>
    <property type="project" value="InterPro"/>
</dbReference>
<accession>A0A444QFI9</accession>
<feature type="transmembrane region" description="Helical" evidence="5">
    <location>
        <begin position="155"/>
        <end position="180"/>
    </location>
</feature>
<organism evidence="7 8">
    <name type="scientific">Labedella populi</name>
    <dbReference type="NCBI Taxonomy" id="2498850"/>
    <lineage>
        <taxon>Bacteria</taxon>
        <taxon>Bacillati</taxon>
        <taxon>Actinomycetota</taxon>
        <taxon>Actinomycetes</taxon>
        <taxon>Micrococcales</taxon>
        <taxon>Microbacteriaceae</taxon>
        <taxon>Labedella</taxon>
    </lineage>
</organism>
<evidence type="ECO:0000313" key="7">
    <source>
        <dbReference type="EMBL" id="RWZ68294.1"/>
    </source>
</evidence>
<feature type="transmembrane region" description="Helical" evidence="5">
    <location>
        <begin position="41"/>
        <end position="63"/>
    </location>
</feature>
<evidence type="ECO:0000256" key="2">
    <source>
        <dbReference type="ARBA" id="ARBA00022692"/>
    </source>
</evidence>
<evidence type="ECO:0000256" key="3">
    <source>
        <dbReference type="ARBA" id="ARBA00022989"/>
    </source>
</evidence>
<evidence type="ECO:0000256" key="1">
    <source>
        <dbReference type="ARBA" id="ARBA00004141"/>
    </source>
</evidence>
<proteinExistence type="predicted"/>
<evidence type="ECO:0000313" key="8">
    <source>
        <dbReference type="Proteomes" id="UP000288603"/>
    </source>
</evidence>
<dbReference type="EMBL" id="RZNC01000001">
    <property type="protein sequence ID" value="RWZ68294.1"/>
    <property type="molecule type" value="Genomic_DNA"/>
</dbReference>
<evidence type="ECO:0000256" key="5">
    <source>
        <dbReference type="SAM" id="Phobius"/>
    </source>
</evidence>
<comment type="subcellular location">
    <subcellularLocation>
        <location evidence="1">Membrane</location>
        <topology evidence="1">Multi-pass membrane protein</topology>
    </subcellularLocation>
</comment>
<feature type="domain" description="ABC-2 type transporter transmembrane" evidence="6">
    <location>
        <begin position="40"/>
        <end position="352"/>
    </location>
</feature>
<dbReference type="PANTHER" id="PTHR43471:SF3">
    <property type="entry name" value="ABC TRANSPORTER PERMEASE PROTEIN NATB"/>
    <property type="match status" value="1"/>
</dbReference>
<evidence type="ECO:0000256" key="4">
    <source>
        <dbReference type="ARBA" id="ARBA00023136"/>
    </source>
</evidence>
<keyword evidence="2 5" id="KW-0812">Transmembrane</keyword>
<name>A0A444QFI9_9MICO</name>
<feature type="transmembrane region" description="Helical" evidence="5">
    <location>
        <begin position="331"/>
        <end position="352"/>
    </location>
</feature>
<dbReference type="RefSeq" id="WP_128497564.1">
    <property type="nucleotide sequence ID" value="NZ_RZNC01000001.1"/>
</dbReference>
<dbReference type="GO" id="GO:0016020">
    <property type="term" value="C:membrane"/>
    <property type="evidence" value="ECO:0007669"/>
    <property type="project" value="UniProtKB-SubCell"/>
</dbReference>
<protein>
    <submittedName>
        <fullName evidence="7">ABC transporter permease</fullName>
    </submittedName>
</protein>
<gene>
    <name evidence="7" type="ORF">ELQ92_03485</name>
</gene>
<keyword evidence="8" id="KW-1185">Reference proteome</keyword>
<feature type="transmembrane region" description="Helical" evidence="5">
    <location>
        <begin position="288"/>
        <end position="311"/>
    </location>
</feature>
<dbReference type="InterPro" id="IPR013525">
    <property type="entry name" value="ABC2_TM"/>
</dbReference>
<dbReference type="AlphaFoldDB" id="A0A444QFI9"/>
<feature type="transmembrane region" description="Helical" evidence="5">
    <location>
        <begin position="247"/>
        <end position="267"/>
    </location>
</feature>
<evidence type="ECO:0000259" key="6">
    <source>
        <dbReference type="Pfam" id="PF12698"/>
    </source>
</evidence>
<keyword evidence="4 5" id="KW-0472">Membrane</keyword>
<comment type="caution">
    <text evidence="7">The sequence shown here is derived from an EMBL/GenBank/DDBJ whole genome shotgun (WGS) entry which is preliminary data.</text>
</comment>
<dbReference type="Pfam" id="PF12698">
    <property type="entry name" value="ABC2_membrane_3"/>
    <property type="match status" value="1"/>
</dbReference>
<sequence>MTTTNTTHALHDAATPATPSFLQSSWLVAEREVRMKLRSKAFLISTGILMLVVLGSILIGGLVGGNEEATKVAVTGDSAAAVQGQQGLDVTEVATAEEAEALVRAGDVVAAILPDDSTALGIIVVADSETPTGLLQQLSITPPVALLDGDAQNPFLAYLVAIAFGVVFFASAMTFGSTIAQSVVEEKQTRVVEILMSAVPVRALLAGKVLGNSILAFGQIAMITALAIIGLTITGQSELLSVLGAPVLWFVVFFVLGFVLLAALFAATGSMVSRVEDIGSTTTPVTMLVMIPYFLVIFFYDNPVVLGIMSYVPFSAPVGMPVRLFLGDAQWWEPLLSLVILAVTALGTIVLGSKIYENSLLKLGGTVKWRDALTH</sequence>
<keyword evidence="3 5" id="KW-1133">Transmembrane helix</keyword>